<accession>A0A1E4TQX0</accession>
<reference evidence="17" key="1">
    <citation type="submission" date="2016-05" db="EMBL/GenBank/DDBJ databases">
        <title>Comparative genomics of biotechnologically important yeasts.</title>
        <authorList>
            <consortium name="DOE Joint Genome Institute"/>
            <person name="Riley R."/>
            <person name="Haridas S."/>
            <person name="Wolfe K.H."/>
            <person name="Lopes M.R."/>
            <person name="Hittinger C.T."/>
            <person name="Goker M."/>
            <person name="Salamov A."/>
            <person name="Wisecaver J."/>
            <person name="Long T.M."/>
            <person name="Aerts A.L."/>
            <person name="Barry K."/>
            <person name="Choi C."/>
            <person name="Clum A."/>
            <person name="Coughlan A.Y."/>
            <person name="Deshpande S."/>
            <person name="Douglass A.P."/>
            <person name="Hanson S.J."/>
            <person name="Klenk H.-P."/>
            <person name="Labutti K."/>
            <person name="Lapidus A."/>
            <person name="Lindquist E."/>
            <person name="Lipzen A."/>
            <person name="Meier-Kolthoff J.P."/>
            <person name="Ohm R.A."/>
            <person name="Otillar R.P."/>
            <person name="Pangilinan J."/>
            <person name="Peng Y."/>
            <person name="Rokas A."/>
            <person name="Rosa C.A."/>
            <person name="Scheuner C."/>
            <person name="Sibirny A.A."/>
            <person name="Slot J.C."/>
            <person name="Stielow J.B."/>
            <person name="Sun H."/>
            <person name="Kurtzman C.P."/>
            <person name="Blackwell M."/>
            <person name="Grigoriev I.V."/>
            <person name="Jeffries T.W."/>
        </authorList>
    </citation>
    <scope>NUCLEOTIDE SEQUENCE [LARGE SCALE GENOMIC DNA]</scope>
    <source>
        <strain evidence="17">NRRL Y-2460</strain>
    </source>
</reference>
<evidence type="ECO:0000256" key="3">
    <source>
        <dbReference type="ARBA" id="ARBA00020799"/>
    </source>
</evidence>
<evidence type="ECO:0000256" key="9">
    <source>
        <dbReference type="ARBA" id="ARBA00022989"/>
    </source>
</evidence>
<evidence type="ECO:0000256" key="5">
    <source>
        <dbReference type="ARBA" id="ARBA00022692"/>
    </source>
</evidence>
<dbReference type="GO" id="GO:0030943">
    <property type="term" value="F:mitochondrion targeting sequence binding"/>
    <property type="evidence" value="ECO:0007669"/>
    <property type="project" value="EnsemblFungi"/>
</dbReference>
<evidence type="ECO:0000256" key="7">
    <source>
        <dbReference type="ARBA" id="ARBA00022927"/>
    </source>
</evidence>
<evidence type="ECO:0000256" key="13">
    <source>
        <dbReference type="RuleBase" id="RU365079"/>
    </source>
</evidence>
<feature type="region of interest" description="Disordered" evidence="14">
    <location>
        <begin position="69"/>
        <end position="124"/>
    </location>
</feature>
<keyword evidence="8 13" id="KW-0809">Transit peptide</keyword>
<dbReference type="InterPro" id="IPR050365">
    <property type="entry name" value="TIM50"/>
</dbReference>
<evidence type="ECO:0000256" key="12">
    <source>
        <dbReference type="ARBA" id="ARBA00023136"/>
    </source>
</evidence>
<dbReference type="SMART" id="SM00577">
    <property type="entry name" value="CPDc"/>
    <property type="match status" value="1"/>
</dbReference>
<dbReference type="GO" id="GO:0005744">
    <property type="term" value="C:TIM23 mitochondrial import inner membrane translocase complex"/>
    <property type="evidence" value="ECO:0007669"/>
    <property type="project" value="UniProtKB-UniRule"/>
</dbReference>
<dbReference type="GO" id="GO:0008320">
    <property type="term" value="F:protein transmembrane transporter activity"/>
    <property type="evidence" value="ECO:0007669"/>
    <property type="project" value="EnsemblFungi"/>
</dbReference>
<organism evidence="16 17">
    <name type="scientific">Pachysolen tannophilus NRRL Y-2460</name>
    <dbReference type="NCBI Taxonomy" id="669874"/>
    <lineage>
        <taxon>Eukaryota</taxon>
        <taxon>Fungi</taxon>
        <taxon>Dikarya</taxon>
        <taxon>Ascomycota</taxon>
        <taxon>Saccharomycotina</taxon>
        <taxon>Pichiomycetes</taxon>
        <taxon>Pachysolenaceae</taxon>
        <taxon>Pachysolen</taxon>
    </lineage>
</organism>
<feature type="domain" description="FCP1 homology" evidence="15">
    <location>
        <begin position="206"/>
        <end position="349"/>
    </location>
</feature>
<dbReference type="InterPro" id="IPR004274">
    <property type="entry name" value="FCP1_dom"/>
</dbReference>
<dbReference type="EMBL" id="KV454016">
    <property type="protein sequence ID" value="ODV94078.1"/>
    <property type="molecule type" value="Genomic_DNA"/>
</dbReference>
<dbReference type="Gene3D" id="3.40.50.1000">
    <property type="entry name" value="HAD superfamily/HAD-like"/>
    <property type="match status" value="1"/>
</dbReference>
<comment type="function">
    <text evidence="13">Essential component of the TIM23 complex, a complex that mediates the translocation of transit peptide-containing proteins across the mitochondrial inner membrane.</text>
</comment>
<dbReference type="PROSITE" id="PS50969">
    <property type="entry name" value="FCP1"/>
    <property type="match status" value="1"/>
</dbReference>
<keyword evidence="6" id="KW-0999">Mitochondrion inner membrane</keyword>
<keyword evidence="11 13" id="KW-0496">Mitochondrion</keyword>
<comment type="subcellular location">
    <subcellularLocation>
        <location evidence="1 13">Mitochondrion inner membrane</location>
        <topology evidence="1 13">Single-pass membrane protein</topology>
    </subcellularLocation>
</comment>
<evidence type="ECO:0000256" key="10">
    <source>
        <dbReference type="ARBA" id="ARBA00023010"/>
    </source>
</evidence>
<evidence type="ECO:0000256" key="4">
    <source>
        <dbReference type="ARBA" id="ARBA00022448"/>
    </source>
</evidence>
<dbReference type="FunFam" id="3.40.50.1000:FF:000019">
    <property type="entry name" value="Mitochondrial import inner membrane translocase subunit TIM50"/>
    <property type="match status" value="1"/>
</dbReference>
<dbReference type="InterPro" id="IPR036412">
    <property type="entry name" value="HAD-like_sf"/>
</dbReference>
<dbReference type="SUPFAM" id="SSF56784">
    <property type="entry name" value="HAD-like"/>
    <property type="match status" value="1"/>
</dbReference>
<evidence type="ECO:0000256" key="14">
    <source>
        <dbReference type="SAM" id="MobiDB-lite"/>
    </source>
</evidence>
<evidence type="ECO:0000256" key="11">
    <source>
        <dbReference type="ARBA" id="ARBA00023128"/>
    </source>
</evidence>
<evidence type="ECO:0000256" key="1">
    <source>
        <dbReference type="ARBA" id="ARBA00004434"/>
    </source>
</evidence>
<name>A0A1E4TQX0_PACTA</name>
<evidence type="ECO:0000256" key="2">
    <source>
        <dbReference type="ARBA" id="ARBA00006344"/>
    </source>
</evidence>
<keyword evidence="12" id="KW-0472">Membrane</keyword>
<evidence type="ECO:0000259" key="15">
    <source>
        <dbReference type="PROSITE" id="PS50969"/>
    </source>
</evidence>
<keyword evidence="10 13" id="KW-0811">Translocation</keyword>
<dbReference type="GO" id="GO:0046902">
    <property type="term" value="P:regulation of mitochondrial membrane permeability"/>
    <property type="evidence" value="ECO:0007669"/>
    <property type="project" value="EnsemblFungi"/>
</dbReference>
<evidence type="ECO:0000313" key="17">
    <source>
        <dbReference type="Proteomes" id="UP000094236"/>
    </source>
</evidence>
<feature type="compositionally biased region" description="Basic and acidic residues" evidence="14">
    <location>
        <begin position="489"/>
        <end position="498"/>
    </location>
</feature>
<dbReference type="CDD" id="cd07521">
    <property type="entry name" value="HAD_FCP1-like"/>
    <property type="match status" value="1"/>
</dbReference>
<dbReference type="Proteomes" id="UP000094236">
    <property type="component" value="Unassembled WGS sequence"/>
</dbReference>
<dbReference type="InterPro" id="IPR023214">
    <property type="entry name" value="HAD_sf"/>
</dbReference>
<evidence type="ECO:0000256" key="6">
    <source>
        <dbReference type="ARBA" id="ARBA00022792"/>
    </source>
</evidence>
<sequence>MSLLRGSLGSLKQFSVGGCGSRLSINRCLTGASSRRLYNTSMVLFNEEKKKKPGYQSILNDELLSKAGVDTNEPVKKDGSSTGSSANSSSSSAEEASKSELNEELKSKYEQQRRQQSKRKHVTSTDLKRERWANIFYIVSFGSILGGTLYLSRNWEEDEKEFYDESGNGYTPGLMFNRFKKRFDSVFSLFSEPAYEELLPPPPPEPYRRPLTLVLTLDDLLVHSEWSSSKGWKTAKRPGLDYFLGYLSQYYEIVIFSSNYMMYSEKTIQKLDPYHAFVSFALFKESCRYKDGKVIKDLSLMNRDLKKMVLVDVDPAAYSLQPENAIPMDPWDGKPDDKLIKLIPFLEYLATQPLSDVRPILNSFKDKKKIPEEFLERENLLRKNFEKEFKEQQVSNSSDWASKFLGLPTAQQRGSIPKMPLDIIREEGQKQYLQFQKYLKENGEKLLEEEKQKEKEFLSENKFTLEKLLVEGMPSPEEVAKQQAAKLATSDDQKGTTS</sequence>
<keyword evidence="7 13" id="KW-0653">Protein transport</keyword>
<evidence type="ECO:0000256" key="8">
    <source>
        <dbReference type="ARBA" id="ARBA00022946"/>
    </source>
</evidence>
<protein>
    <recommendedName>
        <fullName evidence="3 13">Mitochondrial import inner membrane translocase subunit TIM50</fullName>
    </recommendedName>
</protein>
<proteinExistence type="inferred from homology"/>
<dbReference type="GO" id="GO:0042802">
    <property type="term" value="F:identical protein binding"/>
    <property type="evidence" value="ECO:0007669"/>
    <property type="project" value="EnsemblFungi"/>
</dbReference>
<dbReference type="OrthoDB" id="287041at2759"/>
<feature type="compositionally biased region" description="Basic and acidic residues" evidence="14">
    <location>
        <begin position="95"/>
        <end position="113"/>
    </location>
</feature>
<keyword evidence="17" id="KW-1185">Reference proteome</keyword>
<keyword evidence="4 13" id="KW-0813">Transport</keyword>
<dbReference type="GO" id="GO:0030150">
    <property type="term" value="P:protein import into mitochondrial matrix"/>
    <property type="evidence" value="ECO:0007669"/>
    <property type="project" value="EnsemblFungi"/>
</dbReference>
<feature type="region of interest" description="Disordered" evidence="14">
    <location>
        <begin position="476"/>
        <end position="498"/>
    </location>
</feature>
<dbReference type="STRING" id="669874.A0A1E4TQX0"/>
<dbReference type="Pfam" id="PF03031">
    <property type="entry name" value="NIF"/>
    <property type="match status" value="1"/>
</dbReference>
<evidence type="ECO:0000313" key="16">
    <source>
        <dbReference type="EMBL" id="ODV94078.1"/>
    </source>
</evidence>
<feature type="compositionally biased region" description="Low complexity" evidence="14">
    <location>
        <begin position="84"/>
        <end position="94"/>
    </location>
</feature>
<dbReference type="PANTHER" id="PTHR12210">
    <property type="entry name" value="DULLARD PROTEIN PHOSPHATASE"/>
    <property type="match status" value="1"/>
</dbReference>
<comment type="similarity">
    <text evidence="2 13">Belongs to the TIM50 family.</text>
</comment>
<dbReference type="AlphaFoldDB" id="A0A1E4TQX0"/>
<gene>
    <name evidence="16" type="ORF">PACTADRAFT_50967</name>
</gene>
<keyword evidence="5" id="KW-0812">Transmembrane</keyword>
<keyword evidence="9" id="KW-1133">Transmembrane helix</keyword>
<comment type="subunit">
    <text evidence="13">Component of the TIM23 complex.</text>
</comment>